<dbReference type="Proteomes" id="UP001642484">
    <property type="component" value="Unassembled WGS sequence"/>
</dbReference>
<keyword evidence="2" id="KW-1185">Reference proteome</keyword>
<evidence type="ECO:0000313" key="2">
    <source>
        <dbReference type="Proteomes" id="UP001642484"/>
    </source>
</evidence>
<name>A0ABP0IU98_9DINO</name>
<accession>A0ABP0IU98</accession>
<comment type="caution">
    <text evidence="1">The sequence shown here is derived from an EMBL/GenBank/DDBJ whole genome shotgun (WGS) entry which is preliminary data.</text>
</comment>
<proteinExistence type="predicted"/>
<dbReference type="Gene3D" id="1.10.238.10">
    <property type="entry name" value="EF-hand"/>
    <property type="match status" value="1"/>
</dbReference>
<sequence length="199" mass="21571">MDQEGGCTSQARRLALAHGDWEKAHGPLKGAQLGHLSRLQGYAPTEAQLKPYQESERISAENFVKFCEEVGYEDPSFEELSSVFAPFDPEGTGQIPKEVFLHLMTSVGDRFEAEEVDSMMVDLQSGKEALCQVMPFLGVKVGEVSEGPLSCRGSSKSTEVGFEVRNDGAAFLPVLLGFQVDDAIRHGELGTKAPSVFSA</sequence>
<dbReference type="SUPFAM" id="SSF47473">
    <property type="entry name" value="EF-hand"/>
    <property type="match status" value="1"/>
</dbReference>
<reference evidence="1 2" key="1">
    <citation type="submission" date="2024-02" db="EMBL/GenBank/DDBJ databases">
        <authorList>
            <person name="Chen Y."/>
            <person name="Shah S."/>
            <person name="Dougan E. K."/>
            <person name="Thang M."/>
            <person name="Chan C."/>
        </authorList>
    </citation>
    <scope>NUCLEOTIDE SEQUENCE [LARGE SCALE GENOMIC DNA]</scope>
</reference>
<dbReference type="InterPro" id="IPR011992">
    <property type="entry name" value="EF-hand-dom_pair"/>
</dbReference>
<evidence type="ECO:0000313" key="1">
    <source>
        <dbReference type="EMBL" id="CAK9005657.1"/>
    </source>
</evidence>
<gene>
    <name evidence="1" type="ORF">CCMP2556_LOCUS8150</name>
</gene>
<protein>
    <recommendedName>
        <fullName evidence="3">EF-hand domain-containing protein</fullName>
    </recommendedName>
</protein>
<evidence type="ECO:0008006" key="3">
    <source>
        <dbReference type="Google" id="ProtNLM"/>
    </source>
</evidence>
<dbReference type="EMBL" id="CAXAMN010003669">
    <property type="protein sequence ID" value="CAK9005657.1"/>
    <property type="molecule type" value="Genomic_DNA"/>
</dbReference>
<organism evidence="1 2">
    <name type="scientific">Durusdinium trenchii</name>
    <dbReference type="NCBI Taxonomy" id="1381693"/>
    <lineage>
        <taxon>Eukaryota</taxon>
        <taxon>Sar</taxon>
        <taxon>Alveolata</taxon>
        <taxon>Dinophyceae</taxon>
        <taxon>Suessiales</taxon>
        <taxon>Symbiodiniaceae</taxon>
        <taxon>Durusdinium</taxon>
    </lineage>
</organism>